<dbReference type="InterPro" id="IPR011010">
    <property type="entry name" value="DNA_brk_join_enz"/>
</dbReference>
<dbReference type="PATRIC" id="fig|1346330.5.peg.3450"/>
<evidence type="ECO:0000256" key="3">
    <source>
        <dbReference type="ARBA" id="ARBA00023172"/>
    </source>
</evidence>
<dbReference type="EMBL" id="ATDL01000018">
    <property type="protein sequence ID" value="ERJ58108.1"/>
    <property type="molecule type" value="Genomic_DNA"/>
</dbReference>
<dbReference type="Gene3D" id="1.10.443.10">
    <property type="entry name" value="Intergrase catalytic core"/>
    <property type="match status" value="1"/>
</dbReference>
<proteinExistence type="inferred from homology"/>
<dbReference type="GO" id="GO:0006310">
    <property type="term" value="P:DNA recombination"/>
    <property type="evidence" value="ECO:0007669"/>
    <property type="project" value="UniProtKB-KW"/>
</dbReference>
<dbReference type="PANTHER" id="PTHR30349">
    <property type="entry name" value="PHAGE INTEGRASE-RELATED"/>
    <property type="match status" value="1"/>
</dbReference>
<accession>U2J644</accession>
<dbReference type="eggNOG" id="COG4974">
    <property type="taxonomic scope" value="Bacteria"/>
</dbReference>
<comment type="caution">
    <text evidence="5">The sequence shown here is derived from an EMBL/GenBank/DDBJ whole genome shotgun (WGS) entry which is preliminary data.</text>
</comment>
<sequence>MIKILFLLMKTRTNVKGICPIRCRITYNSYRKEFSTGLFINPKNWNNKKQVAIPNNQENSIINNQLSIIKNKINQGFIFLQLHRKDSIDVDMIYSQFKGENIKEDKFISEAFNLHNNKMKALVNIDVAITTLEKYQQTENHVLEYIKFQYSKKDIRLKELNLNFLYDFDLYLKTEKSFKTNTIQKTIQRLRKIIRLAVSMDFIEKDPFTLYRSKRHKKDIIYLNQFELRKLEEFNFNQEKLNYIRDLFVFCCYTGLAFNEMQNLSEEHIMQIQGNRIIKMIRQKTNKSIFVPLLPRAEEIIEKYKKSDSDICFPNISNQKFNVYIKEVAFIVGINKTLTHHVARKTFATTVLLYNDIPIEIVSKLLGHSRITMTQEYYAEIMDKKVVEAIEIVKNKI</sequence>
<dbReference type="SUPFAM" id="SSF56349">
    <property type="entry name" value="DNA breaking-rejoining enzymes"/>
    <property type="match status" value="1"/>
</dbReference>
<dbReference type="AlphaFoldDB" id="U2J644"/>
<reference evidence="5 6" key="1">
    <citation type="journal article" date="2013" name="Genome Announc.">
        <title>The Draft Genome Sequence of Sphingomonas paucimobilis Strain HER1398 (Proteobacteria), Host to the Giant PAU Phage, Indicates That It Is a Member of the Genus Sphingobacterium (Bacteroidetes).</title>
        <authorList>
            <person name="White R.A.III."/>
            <person name="Suttle C.A."/>
        </authorList>
    </citation>
    <scope>NUCLEOTIDE SEQUENCE [LARGE SCALE GENOMIC DNA]</scope>
    <source>
        <strain evidence="5 6">HER1398</strain>
    </source>
</reference>
<evidence type="ECO:0000259" key="4">
    <source>
        <dbReference type="PROSITE" id="PS51898"/>
    </source>
</evidence>
<dbReference type="InterPro" id="IPR025269">
    <property type="entry name" value="SAM-like_dom"/>
</dbReference>
<dbReference type="PROSITE" id="PS51898">
    <property type="entry name" value="TYR_RECOMBINASE"/>
    <property type="match status" value="1"/>
</dbReference>
<dbReference type="GO" id="GO:0015074">
    <property type="term" value="P:DNA integration"/>
    <property type="evidence" value="ECO:0007669"/>
    <property type="project" value="InterPro"/>
</dbReference>
<dbReference type="InterPro" id="IPR010998">
    <property type="entry name" value="Integrase_recombinase_N"/>
</dbReference>
<dbReference type="InterPro" id="IPR002104">
    <property type="entry name" value="Integrase_catalytic"/>
</dbReference>
<dbReference type="OrthoDB" id="892893at2"/>
<organism evidence="5 6">
    <name type="scientific">Sphingobacterium paucimobilis HER1398</name>
    <dbReference type="NCBI Taxonomy" id="1346330"/>
    <lineage>
        <taxon>Bacteria</taxon>
        <taxon>Pseudomonadati</taxon>
        <taxon>Bacteroidota</taxon>
        <taxon>Sphingobacteriia</taxon>
        <taxon>Sphingobacteriales</taxon>
        <taxon>Sphingobacteriaceae</taxon>
        <taxon>Sphingobacterium</taxon>
    </lineage>
</organism>
<dbReference type="Pfam" id="PF13102">
    <property type="entry name" value="Phage_int_SAM_5"/>
    <property type="match status" value="1"/>
</dbReference>
<feature type="domain" description="Tyr recombinase" evidence="4">
    <location>
        <begin position="218"/>
        <end position="391"/>
    </location>
</feature>
<keyword evidence="3" id="KW-0233">DNA recombination</keyword>
<dbReference type="Pfam" id="PF00589">
    <property type="entry name" value="Phage_integrase"/>
    <property type="match status" value="1"/>
</dbReference>
<dbReference type="InterPro" id="IPR035386">
    <property type="entry name" value="Arm-DNA-bind_5"/>
</dbReference>
<comment type="similarity">
    <text evidence="1">Belongs to the 'phage' integrase family.</text>
</comment>
<keyword evidence="6" id="KW-1185">Reference proteome</keyword>
<dbReference type="GO" id="GO:0003677">
    <property type="term" value="F:DNA binding"/>
    <property type="evidence" value="ECO:0007669"/>
    <property type="project" value="UniProtKB-KW"/>
</dbReference>
<keyword evidence="2" id="KW-0238">DNA-binding</keyword>
<dbReference type="PANTHER" id="PTHR30349:SF64">
    <property type="entry name" value="PROPHAGE INTEGRASE INTD-RELATED"/>
    <property type="match status" value="1"/>
</dbReference>
<evidence type="ECO:0000256" key="1">
    <source>
        <dbReference type="ARBA" id="ARBA00008857"/>
    </source>
</evidence>
<protein>
    <recommendedName>
        <fullName evidence="4">Tyr recombinase domain-containing protein</fullName>
    </recommendedName>
</protein>
<evidence type="ECO:0000313" key="6">
    <source>
        <dbReference type="Proteomes" id="UP000016584"/>
    </source>
</evidence>
<dbReference type="InterPro" id="IPR050090">
    <property type="entry name" value="Tyrosine_recombinase_XerCD"/>
</dbReference>
<dbReference type="Gene3D" id="1.10.150.130">
    <property type="match status" value="1"/>
</dbReference>
<dbReference type="Proteomes" id="UP000016584">
    <property type="component" value="Unassembled WGS sequence"/>
</dbReference>
<name>U2J644_9SPHI</name>
<dbReference type="InterPro" id="IPR013762">
    <property type="entry name" value="Integrase-like_cat_sf"/>
</dbReference>
<evidence type="ECO:0000256" key="2">
    <source>
        <dbReference type="ARBA" id="ARBA00023125"/>
    </source>
</evidence>
<evidence type="ECO:0000313" key="5">
    <source>
        <dbReference type="EMBL" id="ERJ58108.1"/>
    </source>
</evidence>
<dbReference type="Pfam" id="PF17293">
    <property type="entry name" value="Arm-DNA-bind_5"/>
    <property type="match status" value="1"/>
</dbReference>
<dbReference type="STRING" id="1346330.M472_04955"/>
<dbReference type="CDD" id="cd01185">
    <property type="entry name" value="INTN1_C_like"/>
    <property type="match status" value="1"/>
</dbReference>
<gene>
    <name evidence="5" type="ORF">M472_04955</name>
</gene>